<dbReference type="EMBL" id="ODYU01012648">
    <property type="protein sequence ID" value="SOQ59077.1"/>
    <property type="molecule type" value="Genomic_DNA"/>
</dbReference>
<sequence length="100" mass="11125">MMGHLKHQRRYKPVAGLLGVRNLRVVGEFGKGDLKKIKKTLPHTRISSCVVGAFTNIQVHIHMTPRPETTICGSHKELLRAGIEPATPCVPSHRTNRVVD</sequence>
<gene>
    <name evidence="1" type="ORF">SFRICE_027838</name>
</gene>
<evidence type="ECO:0000313" key="1">
    <source>
        <dbReference type="EMBL" id="SOQ59077.1"/>
    </source>
</evidence>
<proteinExistence type="predicted"/>
<protein>
    <submittedName>
        <fullName evidence="1">SFRICE_027838</fullName>
    </submittedName>
</protein>
<name>A0A2H1X1C9_SPOFR</name>
<organism evidence="1">
    <name type="scientific">Spodoptera frugiperda</name>
    <name type="common">Fall armyworm</name>
    <dbReference type="NCBI Taxonomy" id="7108"/>
    <lineage>
        <taxon>Eukaryota</taxon>
        <taxon>Metazoa</taxon>
        <taxon>Ecdysozoa</taxon>
        <taxon>Arthropoda</taxon>
        <taxon>Hexapoda</taxon>
        <taxon>Insecta</taxon>
        <taxon>Pterygota</taxon>
        <taxon>Neoptera</taxon>
        <taxon>Endopterygota</taxon>
        <taxon>Lepidoptera</taxon>
        <taxon>Glossata</taxon>
        <taxon>Ditrysia</taxon>
        <taxon>Noctuoidea</taxon>
        <taxon>Noctuidae</taxon>
        <taxon>Amphipyrinae</taxon>
        <taxon>Spodoptera</taxon>
    </lineage>
</organism>
<accession>A0A2H1X1C9</accession>
<dbReference type="AlphaFoldDB" id="A0A2H1X1C9"/>
<reference evidence="1" key="1">
    <citation type="submission" date="2016-07" db="EMBL/GenBank/DDBJ databases">
        <authorList>
            <person name="Bretaudeau A."/>
        </authorList>
    </citation>
    <scope>NUCLEOTIDE SEQUENCE</scope>
    <source>
        <strain evidence="1">Rice</strain>
        <tissue evidence="1">Whole body</tissue>
    </source>
</reference>